<evidence type="ECO:0000313" key="5">
    <source>
        <dbReference type="EMBL" id="EDQ87147.1"/>
    </source>
</evidence>
<dbReference type="eggNOG" id="KOG0283">
    <property type="taxonomic scope" value="Eukaryota"/>
</dbReference>
<dbReference type="PROSITE" id="PS50082">
    <property type="entry name" value="WD_REPEATS_2"/>
    <property type="match status" value="3"/>
</dbReference>
<evidence type="ECO:0008006" key="7">
    <source>
        <dbReference type="Google" id="ProtNLM"/>
    </source>
</evidence>
<feature type="region of interest" description="Disordered" evidence="4">
    <location>
        <begin position="1"/>
        <end position="163"/>
    </location>
</feature>
<protein>
    <recommendedName>
        <fullName evidence="7">WD repeat-containing protein 44</fullName>
    </recommendedName>
</protein>
<dbReference type="InterPro" id="IPR015943">
    <property type="entry name" value="WD40/YVTN_repeat-like_dom_sf"/>
</dbReference>
<evidence type="ECO:0000256" key="2">
    <source>
        <dbReference type="ARBA" id="ARBA00022737"/>
    </source>
</evidence>
<feature type="compositionally biased region" description="Polar residues" evidence="4">
    <location>
        <begin position="142"/>
        <end position="161"/>
    </location>
</feature>
<organism evidence="5 6">
    <name type="scientific">Monosiga brevicollis</name>
    <name type="common">Choanoflagellate</name>
    <dbReference type="NCBI Taxonomy" id="81824"/>
    <lineage>
        <taxon>Eukaryota</taxon>
        <taxon>Choanoflagellata</taxon>
        <taxon>Craspedida</taxon>
        <taxon>Salpingoecidae</taxon>
        <taxon>Monosiga</taxon>
    </lineage>
</organism>
<feature type="compositionally biased region" description="Low complexity" evidence="4">
    <location>
        <begin position="1"/>
        <end position="13"/>
    </location>
</feature>
<name>A9V5N2_MONBE</name>
<dbReference type="GeneID" id="5893272"/>
<proteinExistence type="predicted"/>
<dbReference type="EMBL" id="CH991561">
    <property type="protein sequence ID" value="EDQ87147.1"/>
    <property type="molecule type" value="Genomic_DNA"/>
</dbReference>
<dbReference type="PROSITE" id="PS50294">
    <property type="entry name" value="WD_REPEATS_REGION"/>
    <property type="match status" value="3"/>
</dbReference>
<dbReference type="InParanoid" id="A9V5N2"/>
<dbReference type="Pfam" id="PF00400">
    <property type="entry name" value="WD40"/>
    <property type="match status" value="5"/>
</dbReference>
<feature type="repeat" description="WD" evidence="3">
    <location>
        <begin position="647"/>
        <end position="689"/>
    </location>
</feature>
<feature type="compositionally biased region" description="Polar residues" evidence="4">
    <location>
        <begin position="334"/>
        <end position="347"/>
    </location>
</feature>
<dbReference type="FunCoup" id="A9V5N2">
    <property type="interactions" value="761"/>
</dbReference>
<dbReference type="STRING" id="81824.A9V5N2"/>
<dbReference type="InterPro" id="IPR001680">
    <property type="entry name" value="WD40_rpt"/>
</dbReference>
<dbReference type="SMART" id="SM00320">
    <property type="entry name" value="WD40"/>
    <property type="match status" value="6"/>
</dbReference>
<feature type="compositionally biased region" description="Low complexity" evidence="4">
    <location>
        <begin position="177"/>
        <end position="193"/>
    </location>
</feature>
<keyword evidence="2" id="KW-0677">Repeat</keyword>
<feature type="compositionally biased region" description="Polar residues" evidence="4">
    <location>
        <begin position="293"/>
        <end position="306"/>
    </location>
</feature>
<gene>
    <name evidence="5" type="ORF">MONBRDRAFT_27566</name>
</gene>
<dbReference type="SUPFAM" id="SSF50978">
    <property type="entry name" value="WD40 repeat-like"/>
    <property type="match status" value="1"/>
</dbReference>
<dbReference type="KEGG" id="mbr:MONBRDRAFT_27566"/>
<feature type="compositionally biased region" description="Basic and acidic residues" evidence="4">
    <location>
        <begin position="100"/>
        <end position="109"/>
    </location>
</feature>
<dbReference type="Gene3D" id="2.130.10.10">
    <property type="entry name" value="YVTN repeat-like/Quinoprotein amine dehydrogenase"/>
    <property type="match status" value="1"/>
</dbReference>
<feature type="region of interest" description="Disordered" evidence="4">
    <location>
        <begin position="177"/>
        <end position="350"/>
    </location>
</feature>
<dbReference type="InterPro" id="IPR036322">
    <property type="entry name" value="WD40_repeat_dom_sf"/>
</dbReference>
<keyword evidence="6" id="KW-1185">Reference proteome</keyword>
<sequence>MAQTTAASSADADAGVEEPELLSDSEDEFMSACSDLSSDEEEGDEVDGDSPSGDDADPNTGDTFDRSSGVGADDTIFKTPAARRSTHGSSREGSRRRRSRDPDHGEPRRISFNSDILQLDDDAADSWLDLPPPGSHLDRTRSPSLTSEMLEQLTLESQRSHSGLDIVEEVEEVVPMPASASHAAAALRATTPRQMVHSAPPTVLPEKTQTNTGPADDSSSPAPVAPARRRKTSQRQQAGVTASSPANSDNHSSRSKPTPRVLTLLPPASDAPAPVAPPRRRRQKSTDTAVAHDSTTSLDSGNQTPLGASMSADPLGSAEALSRSVAETPVDPTPTVSLGSSLDQPSESVPELGSAAKTTARAATKSFPVCPTGSDEDLSNVAVLPRTASGRVMSDDDVLRRVRLKCLDTGEIMTLAEADAILPKMLSPLALQVIRRTNELNLSRTPSTDAVDPDNEDGTSSTTRSRVKRALSRAKTSVSNAKNRALRRLQDARENRNSLDDADGLTKVSSHVKDRPRVFRYVRMTQDIPAGHQGSIWAMRFSADGRLMATAGQDRLVRVWVVQEHFEAMHAKLLKETADPSFRTKDFGPASESDVFHPTPLLELHGHTADVLDVCWAPSEENHVLLSSSMDMTVRLWHLRRSSPVATFTHSDFVTALAFHPKNEMYFLSGSLDGKLRLWNIMQRKVVHEAEVTGGESNLVTAATFCKDGSYVVAGTYDGRCVFFKTAAKMRYHTQLQLMPGKKKRCKVSGIMPSHDQRQLLITTNDSRLRVFDLSDLSLVCKYKGFTNHSSQIAASFRYCDAPQTPPPSILAIPTPRLFTAYNLTRPSLVDMPCLSFTNSSNGAYIVCGSEDQRIYLWECHRDPPANNRRWRRDKNGEYYAFAAQAAVTTVATFGSSQLQAITNSITIVSADLTGAIRVHVNVPRADSLKR</sequence>
<feature type="repeat" description="WD" evidence="3">
    <location>
        <begin position="529"/>
        <end position="560"/>
    </location>
</feature>
<evidence type="ECO:0000256" key="1">
    <source>
        <dbReference type="ARBA" id="ARBA00022574"/>
    </source>
</evidence>
<feature type="compositionally biased region" description="Acidic residues" evidence="4">
    <location>
        <begin position="14"/>
        <end position="29"/>
    </location>
</feature>
<feature type="region of interest" description="Disordered" evidence="4">
    <location>
        <begin position="444"/>
        <end position="505"/>
    </location>
</feature>
<accession>A9V5N2</accession>
<feature type="compositionally biased region" description="Polar residues" evidence="4">
    <location>
        <begin position="207"/>
        <end position="221"/>
    </location>
</feature>
<dbReference type="InterPro" id="IPR040324">
    <property type="entry name" value="WDR44/Dgr2"/>
</dbReference>
<dbReference type="RefSeq" id="XP_001748090.1">
    <property type="nucleotide sequence ID" value="XM_001748038.1"/>
</dbReference>
<feature type="repeat" description="WD" evidence="3">
    <location>
        <begin position="604"/>
        <end position="647"/>
    </location>
</feature>
<dbReference type="Proteomes" id="UP000001357">
    <property type="component" value="Unassembled WGS sequence"/>
</dbReference>
<evidence type="ECO:0000256" key="3">
    <source>
        <dbReference type="PROSITE-ProRule" id="PRU00221"/>
    </source>
</evidence>
<feature type="compositionally biased region" description="Polar residues" evidence="4">
    <location>
        <begin position="234"/>
        <end position="250"/>
    </location>
</feature>
<keyword evidence="1 3" id="KW-0853">WD repeat</keyword>
<feature type="compositionally biased region" description="Acidic residues" evidence="4">
    <location>
        <begin position="37"/>
        <end position="57"/>
    </location>
</feature>
<reference evidence="5 6" key="1">
    <citation type="journal article" date="2008" name="Nature">
        <title>The genome of the choanoflagellate Monosiga brevicollis and the origin of metazoans.</title>
        <authorList>
            <consortium name="JGI Sequencing"/>
            <person name="King N."/>
            <person name="Westbrook M.J."/>
            <person name="Young S.L."/>
            <person name="Kuo A."/>
            <person name="Abedin M."/>
            <person name="Chapman J."/>
            <person name="Fairclough S."/>
            <person name="Hellsten U."/>
            <person name="Isogai Y."/>
            <person name="Letunic I."/>
            <person name="Marr M."/>
            <person name="Pincus D."/>
            <person name="Putnam N."/>
            <person name="Rokas A."/>
            <person name="Wright K.J."/>
            <person name="Zuzow R."/>
            <person name="Dirks W."/>
            <person name="Good M."/>
            <person name="Goodstein D."/>
            <person name="Lemons D."/>
            <person name="Li W."/>
            <person name="Lyons J.B."/>
            <person name="Morris A."/>
            <person name="Nichols S."/>
            <person name="Richter D.J."/>
            <person name="Salamov A."/>
            <person name="Bork P."/>
            <person name="Lim W.A."/>
            <person name="Manning G."/>
            <person name="Miller W.T."/>
            <person name="McGinnis W."/>
            <person name="Shapiro H."/>
            <person name="Tjian R."/>
            <person name="Grigoriev I.V."/>
            <person name="Rokhsar D."/>
        </authorList>
    </citation>
    <scope>NUCLEOTIDE SEQUENCE [LARGE SCALE GENOMIC DNA]</scope>
    <source>
        <strain evidence="6">MX1 / ATCC 50154</strain>
    </source>
</reference>
<dbReference type="PANTHER" id="PTHR14221:SF0">
    <property type="entry name" value="WD REPEAT-CONTAINING PROTEIN 44"/>
    <property type="match status" value="1"/>
</dbReference>
<dbReference type="PANTHER" id="PTHR14221">
    <property type="entry name" value="WD REPEAT DOMAIN 44"/>
    <property type="match status" value="1"/>
</dbReference>
<feature type="compositionally biased region" description="Basic and acidic residues" evidence="4">
    <location>
        <begin position="488"/>
        <end position="499"/>
    </location>
</feature>
<evidence type="ECO:0000313" key="6">
    <source>
        <dbReference type="Proteomes" id="UP000001357"/>
    </source>
</evidence>
<dbReference type="AlphaFoldDB" id="A9V5N2"/>
<evidence type="ECO:0000256" key="4">
    <source>
        <dbReference type="SAM" id="MobiDB-lite"/>
    </source>
</evidence>